<sequence>MESFPSIISNLQLPTWLVTSTVRPEKLRQSYRPQTEPVLHFPHPATTTTSRLRDRPNADEGTPGITSGTCDAETHGEDRHSTSALSALNVPSPATRLAPTPVLLAPVDGHTYDPDQSPAVP</sequence>
<reference evidence="2" key="1">
    <citation type="submission" date="2020-11" db="EMBL/GenBank/DDBJ databases">
        <authorList>
            <consortium name="DOE Joint Genome Institute"/>
            <person name="Ahrendt S."/>
            <person name="Riley R."/>
            <person name="Andreopoulos W."/>
            <person name="Labutti K."/>
            <person name="Pangilinan J."/>
            <person name="Ruiz-Duenas F.J."/>
            <person name="Barrasa J.M."/>
            <person name="Sanchez-Garcia M."/>
            <person name="Camarero S."/>
            <person name="Miyauchi S."/>
            <person name="Serrano A."/>
            <person name="Linde D."/>
            <person name="Babiker R."/>
            <person name="Drula E."/>
            <person name="Ayuso-Fernandez I."/>
            <person name="Pacheco R."/>
            <person name="Padilla G."/>
            <person name="Ferreira P."/>
            <person name="Barriuso J."/>
            <person name="Kellner H."/>
            <person name="Castanera R."/>
            <person name="Alfaro M."/>
            <person name="Ramirez L."/>
            <person name="Pisabarro A.G."/>
            <person name="Kuo A."/>
            <person name="Tritt A."/>
            <person name="Lipzen A."/>
            <person name="He G."/>
            <person name="Yan M."/>
            <person name="Ng V."/>
            <person name="Cullen D."/>
            <person name="Martin F."/>
            <person name="Rosso M.-N."/>
            <person name="Henrissat B."/>
            <person name="Hibbett D."/>
            <person name="Martinez A.T."/>
            <person name="Grigoriev I.V."/>
        </authorList>
    </citation>
    <scope>NUCLEOTIDE SEQUENCE</scope>
    <source>
        <strain evidence="2">AH 40177</strain>
    </source>
</reference>
<evidence type="ECO:0000313" key="3">
    <source>
        <dbReference type="Proteomes" id="UP000772434"/>
    </source>
</evidence>
<feature type="compositionally biased region" description="Basic and acidic residues" evidence="1">
    <location>
        <begin position="72"/>
        <end position="81"/>
    </location>
</feature>
<evidence type="ECO:0000256" key="1">
    <source>
        <dbReference type="SAM" id="MobiDB-lite"/>
    </source>
</evidence>
<evidence type="ECO:0000313" key="2">
    <source>
        <dbReference type="EMBL" id="KAF9063209.1"/>
    </source>
</evidence>
<proteinExistence type="predicted"/>
<protein>
    <submittedName>
        <fullName evidence="2">Uncharacterized protein</fullName>
    </submittedName>
</protein>
<dbReference type="EMBL" id="JADNRY010000151">
    <property type="protein sequence ID" value="KAF9063209.1"/>
    <property type="molecule type" value="Genomic_DNA"/>
</dbReference>
<dbReference type="Proteomes" id="UP000772434">
    <property type="component" value="Unassembled WGS sequence"/>
</dbReference>
<keyword evidence="3" id="KW-1185">Reference proteome</keyword>
<gene>
    <name evidence="2" type="ORF">BDP27DRAFT_1451377</name>
</gene>
<name>A0A9P5PCR5_9AGAR</name>
<comment type="caution">
    <text evidence="2">The sequence shown here is derived from an EMBL/GenBank/DDBJ whole genome shotgun (WGS) entry which is preliminary data.</text>
</comment>
<accession>A0A9P5PCR5</accession>
<feature type="region of interest" description="Disordered" evidence="1">
    <location>
        <begin position="30"/>
        <end position="121"/>
    </location>
</feature>
<dbReference type="AlphaFoldDB" id="A0A9P5PCR5"/>
<organism evidence="2 3">
    <name type="scientific">Rhodocollybia butyracea</name>
    <dbReference type="NCBI Taxonomy" id="206335"/>
    <lineage>
        <taxon>Eukaryota</taxon>
        <taxon>Fungi</taxon>
        <taxon>Dikarya</taxon>
        <taxon>Basidiomycota</taxon>
        <taxon>Agaricomycotina</taxon>
        <taxon>Agaricomycetes</taxon>
        <taxon>Agaricomycetidae</taxon>
        <taxon>Agaricales</taxon>
        <taxon>Marasmiineae</taxon>
        <taxon>Omphalotaceae</taxon>
        <taxon>Rhodocollybia</taxon>
    </lineage>
</organism>